<dbReference type="Pfam" id="PF04386">
    <property type="entry name" value="SspB"/>
    <property type="match status" value="1"/>
</dbReference>
<dbReference type="Gene3D" id="2.30.30.220">
    <property type="entry name" value="SspB-like"/>
    <property type="match status" value="1"/>
</dbReference>
<dbReference type="InterPro" id="IPR036760">
    <property type="entry name" value="SspB-like_sf"/>
</dbReference>
<dbReference type="InterPro" id="IPR007481">
    <property type="entry name" value="SspB"/>
</dbReference>
<evidence type="ECO:0000313" key="1">
    <source>
        <dbReference type="EMBL" id="MBZ0156588.1"/>
    </source>
</evidence>
<evidence type="ECO:0000313" key="2">
    <source>
        <dbReference type="Proteomes" id="UP000705867"/>
    </source>
</evidence>
<reference evidence="1" key="2">
    <citation type="submission" date="2021-08" db="EMBL/GenBank/DDBJ databases">
        <authorList>
            <person name="Dalcin Martins P."/>
        </authorList>
    </citation>
    <scope>NUCLEOTIDE SEQUENCE</scope>
    <source>
        <strain evidence="1">MAG_39</strain>
    </source>
</reference>
<accession>A0A953M217</accession>
<dbReference type="AlphaFoldDB" id="A0A953M217"/>
<sequence length="150" mass="17180">MEAPDETLNKLKKHIFYEFLQSAGRVFILVRYSDKVTLGTRGFTAEERDNGIILVFNNRMNFSWDEYGISVTLVFGTSPHRCSIPADDITAVYSPEMGAQFVVTLQNRKPLEVRTEEKTKTETEEEGIIAEKIQEPSKNVIQVDFTKKKK</sequence>
<gene>
    <name evidence="1" type="ORF">K8I29_10340</name>
</gene>
<dbReference type="SUPFAM" id="SSF101738">
    <property type="entry name" value="SspB-like"/>
    <property type="match status" value="1"/>
</dbReference>
<organism evidence="1 2">
    <name type="scientific">Candidatus Nitrobium versatile</name>
    <dbReference type="NCBI Taxonomy" id="2884831"/>
    <lineage>
        <taxon>Bacteria</taxon>
        <taxon>Pseudomonadati</taxon>
        <taxon>Nitrospirota</taxon>
        <taxon>Nitrospiria</taxon>
        <taxon>Nitrospirales</taxon>
        <taxon>Nitrospiraceae</taxon>
        <taxon>Candidatus Nitrobium</taxon>
    </lineage>
</organism>
<comment type="caution">
    <text evidence="1">The sequence shown here is derived from an EMBL/GenBank/DDBJ whole genome shotgun (WGS) entry which is preliminary data.</text>
</comment>
<reference evidence="1" key="1">
    <citation type="journal article" date="2021" name="bioRxiv">
        <title>Unraveling nitrogen, sulfur and carbon metabolic pathways and microbial community transcriptional responses to substrate deprivation and toxicity stresses in a bioreactor mimicking anoxic brackish coastal sediment conditions.</title>
        <authorList>
            <person name="Martins P.D."/>
            <person name="Echeveste M.J."/>
            <person name="Arshad A."/>
            <person name="Kurth J."/>
            <person name="Ouboter H."/>
            <person name="Jetten M.S.M."/>
            <person name="Welte C.U."/>
        </authorList>
    </citation>
    <scope>NUCLEOTIDE SEQUENCE</scope>
    <source>
        <strain evidence="1">MAG_39</strain>
    </source>
</reference>
<name>A0A953M217_9BACT</name>
<proteinExistence type="predicted"/>
<dbReference type="Proteomes" id="UP000705867">
    <property type="component" value="Unassembled WGS sequence"/>
</dbReference>
<dbReference type="EMBL" id="JAIOIV010000081">
    <property type="protein sequence ID" value="MBZ0156588.1"/>
    <property type="molecule type" value="Genomic_DNA"/>
</dbReference>
<evidence type="ECO:0008006" key="3">
    <source>
        <dbReference type="Google" id="ProtNLM"/>
    </source>
</evidence>
<protein>
    <recommendedName>
        <fullName evidence="3">Stringent starvation protein B</fullName>
    </recommendedName>
</protein>